<name>A0A2S2R3E8_9HEMI</name>
<reference evidence="2" key="1">
    <citation type="submission" date="2018-04" db="EMBL/GenBank/DDBJ databases">
        <title>Transcriptome assembly of Sipha flava.</title>
        <authorList>
            <person name="Scully E.D."/>
            <person name="Geib S.M."/>
            <person name="Palmer N.A."/>
            <person name="Koch K."/>
            <person name="Bradshaw J."/>
            <person name="Heng-Moss T."/>
            <person name="Sarath G."/>
        </authorList>
    </citation>
    <scope>NUCLEOTIDE SEQUENCE</scope>
</reference>
<proteinExistence type="predicted"/>
<evidence type="ECO:0000313" key="2">
    <source>
        <dbReference type="EMBL" id="MBY84485.1"/>
    </source>
</evidence>
<organism evidence="2">
    <name type="scientific">Sipha flava</name>
    <name type="common">yellow sugarcane aphid</name>
    <dbReference type="NCBI Taxonomy" id="143950"/>
    <lineage>
        <taxon>Eukaryota</taxon>
        <taxon>Metazoa</taxon>
        <taxon>Ecdysozoa</taxon>
        <taxon>Arthropoda</taxon>
        <taxon>Hexapoda</taxon>
        <taxon>Insecta</taxon>
        <taxon>Pterygota</taxon>
        <taxon>Neoptera</taxon>
        <taxon>Paraneoptera</taxon>
        <taxon>Hemiptera</taxon>
        <taxon>Sternorrhyncha</taxon>
        <taxon>Aphidomorpha</taxon>
        <taxon>Aphidoidea</taxon>
        <taxon>Aphididae</taxon>
        <taxon>Sipha</taxon>
    </lineage>
</organism>
<gene>
    <name evidence="2" type="ORF">g.1364</name>
</gene>
<evidence type="ECO:0000256" key="1">
    <source>
        <dbReference type="SAM" id="MobiDB-lite"/>
    </source>
</evidence>
<dbReference type="AlphaFoldDB" id="A0A2S2R3E8"/>
<dbReference type="EMBL" id="GGMS01015282">
    <property type="protein sequence ID" value="MBY84485.1"/>
    <property type="molecule type" value="Transcribed_RNA"/>
</dbReference>
<sequence length="126" mass="13975">MSMAAATRVVCVVIAYGDGGVFSPSHSHHRVASRSLPLRERASVSHAQKCPTCAATRTRVNIAAGRGLAKNNYSNPTRPRTPVRVRGRSSLPQRFRGTAELEGCEQYRCCYQTFYFIGSREHTDFL</sequence>
<accession>A0A2S2R3E8</accession>
<feature type="region of interest" description="Disordered" evidence="1">
    <location>
        <begin position="66"/>
        <end position="88"/>
    </location>
</feature>
<protein>
    <submittedName>
        <fullName evidence="2">Uncharacterized protein</fullName>
    </submittedName>
</protein>